<dbReference type="InterPro" id="IPR013785">
    <property type="entry name" value="Aldolase_TIM"/>
</dbReference>
<dbReference type="Pfam" id="PF06187">
    <property type="entry name" value="DUF993"/>
    <property type="match status" value="1"/>
</dbReference>
<proteinExistence type="predicted"/>
<reference evidence="1 2" key="1">
    <citation type="submission" date="2019-09" db="EMBL/GenBank/DDBJ databases">
        <authorList>
            <person name="Chandra G."/>
            <person name="Truman W A."/>
        </authorList>
    </citation>
    <scope>NUCLEOTIDE SEQUENCE [LARGE SCALE GENOMIC DNA]</scope>
    <source>
        <strain evidence="1">PS833</strain>
    </source>
</reference>
<evidence type="ECO:0000313" key="2">
    <source>
        <dbReference type="Proteomes" id="UP000409037"/>
    </source>
</evidence>
<dbReference type="InterPro" id="IPR009334">
    <property type="entry name" value="DUF993"/>
</dbReference>
<evidence type="ECO:0000313" key="1">
    <source>
        <dbReference type="EMBL" id="VVO44642.1"/>
    </source>
</evidence>
<sequence length="391" mass="43191">MPLTIDLLTSDADRPLQRYTLTGEPLLPPARPLPANRIALSAAHVVADPFSASQPGGKAAIDWEQTLHYRRYLLQQGLGIAEAMDTAQRGMGLDWPTALELIRRTLEETRDIRHAVIFSGCGTDQLAASDANSLDDVLKAYDEQHSAIDKLDGRIILMASRALARVAKGPKDYKKVYGRVLSDAREPVILHWLGDMFDPALTGYWGSQKYEEAVETCLEIIHEHADKVDGIKISLLDKEKEILLRRRLPESVKMYTGDDFNYPELIAGDEQGFSHALLGIFDAIAPAASHALAALAEGDLARYYALLDPTVPLARLIFSSPTQYYKTGVVFLAYLNGHQEHFIMLGGQQAMRPLPYFCEIFRLADQAGLLSDPALAVARMKTFLGLYGIGV</sequence>
<name>A0A5E7G1I7_PSEFL</name>
<accession>A0A5E7G1I7</accession>
<dbReference type="EMBL" id="CABVHU010000030">
    <property type="protein sequence ID" value="VVO44642.1"/>
    <property type="molecule type" value="Genomic_DNA"/>
</dbReference>
<dbReference type="Gene3D" id="3.20.20.70">
    <property type="entry name" value="Aldolase class I"/>
    <property type="match status" value="1"/>
</dbReference>
<gene>
    <name evidence="1" type="ORF">PS833_06453</name>
</gene>
<dbReference type="SUPFAM" id="SSF51569">
    <property type="entry name" value="Aldolase"/>
    <property type="match status" value="1"/>
</dbReference>
<dbReference type="Proteomes" id="UP000409037">
    <property type="component" value="Unassembled WGS sequence"/>
</dbReference>
<dbReference type="RefSeq" id="WP_150801426.1">
    <property type="nucleotide sequence ID" value="NZ_CABVHU010000030.1"/>
</dbReference>
<evidence type="ECO:0008006" key="3">
    <source>
        <dbReference type="Google" id="ProtNLM"/>
    </source>
</evidence>
<protein>
    <recommendedName>
        <fullName evidence="3">Dihydrodipicolinate synthase family protein</fullName>
    </recommendedName>
</protein>
<organism evidence="1 2">
    <name type="scientific">Pseudomonas fluorescens</name>
    <dbReference type="NCBI Taxonomy" id="294"/>
    <lineage>
        <taxon>Bacteria</taxon>
        <taxon>Pseudomonadati</taxon>
        <taxon>Pseudomonadota</taxon>
        <taxon>Gammaproteobacteria</taxon>
        <taxon>Pseudomonadales</taxon>
        <taxon>Pseudomonadaceae</taxon>
        <taxon>Pseudomonas</taxon>
    </lineage>
</organism>
<dbReference type="OrthoDB" id="9805272at2"/>
<dbReference type="AlphaFoldDB" id="A0A5E7G1I7"/>